<dbReference type="OrthoDB" id="100605at2"/>
<dbReference type="InterPro" id="IPR014782">
    <property type="entry name" value="Peptidase_M1_dom"/>
</dbReference>
<dbReference type="GO" id="GO:0043171">
    <property type="term" value="P:peptide catabolic process"/>
    <property type="evidence" value="ECO:0007669"/>
    <property type="project" value="TreeGrafter"/>
</dbReference>
<evidence type="ECO:0000256" key="4">
    <source>
        <dbReference type="ARBA" id="ARBA00012564"/>
    </source>
</evidence>
<dbReference type="InterPro" id="IPR045357">
    <property type="entry name" value="Aminopeptidase_N-like_N"/>
</dbReference>
<name>A0A1V9F880_9BACT</name>
<dbReference type="GO" id="GO:0005737">
    <property type="term" value="C:cytoplasm"/>
    <property type="evidence" value="ECO:0007669"/>
    <property type="project" value="TreeGrafter"/>
</dbReference>
<dbReference type="PRINTS" id="PR00756">
    <property type="entry name" value="ALADIPTASE"/>
</dbReference>
<keyword evidence="6 15" id="KW-0031">Aminopeptidase</keyword>
<comment type="similarity">
    <text evidence="3">Belongs to the peptidase M1 family.</text>
</comment>
<dbReference type="Gene3D" id="1.10.390.10">
    <property type="entry name" value="Neutral Protease Domain 2"/>
    <property type="match status" value="1"/>
</dbReference>
<dbReference type="GO" id="GO:0070006">
    <property type="term" value="F:metalloaminopeptidase activity"/>
    <property type="evidence" value="ECO:0007669"/>
    <property type="project" value="TreeGrafter"/>
</dbReference>
<dbReference type="Proteomes" id="UP000192276">
    <property type="component" value="Unassembled WGS sequence"/>
</dbReference>
<feature type="signal peptide" evidence="12">
    <location>
        <begin position="1"/>
        <end position="19"/>
    </location>
</feature>
<keyword evidence="7" id="KW-0645">Protease</keyword>
<dbReference type="AlphaFoldDB" id="A0A1V9F880"/>
<evidence type="ECO:0000259" key="14">
    <source>
        <dbReference type="Pfam" id="PF17900"/>
    </source>
</evidence>
<dbReference type="InterPro" id="IPR027268">
    <property type="entry name" value="Peptidase_M4/M1_CTD_sf"/>
</dbReference>
<comment type="cofactor">
    <cofactor evidence="2">
        <name>Zn(2+)</name>
        <dbReference type="ChEBI" id="CHEBI:29105"/>
    </cofactor>
</comment>
<evidence type="ECO:0000256" key="7">
    <source>
        <dbReference type="ARBA" id="ARBA00022670"/>
    </source>
</evidence>
<evidence type="ECO:0000256" key="3">
    <source>
        <dbReference type="ARBA" id="ARBA00010136"/>
    </source>
</evidence>
<feature type="chain" id="PRO_5012054125" description="Aminopeptidase N" evidence="12">
    <location>
        <begin position="20"/>
        <end position="845"/>
    </location>
</feature>
<reference evidence="16" key="1">
    <citation type="submission" date="2016-04" db="EMBL/GenBank/DDBJ databases">
        <authorList>
            <person name="Chen L."/>
            <person name="Zhuang W."/>
            <person name="Wang G."/>
        </authorList>
    </citation>
    <scope>NUCLEOTIDE SEQUENCE [LARGE SCALE GENOMIC DNA]</scope>
    <source>
        <strain evidence="16">208</strain>
    </source>
</reference>
<keyword evidence="11" id="KW-0482">Metalloprotease</keyword>
<keyword evidence="12" id="KW-0732">Signal</keyword>
<dbReference type="Gene3D" id="2.60.40.1730">
    <property type="entry name" value="tricorn interacting facor f3 domain"/>
    <property type="match status" value="1"/>
</dbReference>
<keyword evidence="8" id="KW-0479">Metal-binding</keyword>
<evidence type="ECO:0000256" key="5">
    <source>
        <dbReference type="ARBA" id="ARBA00015611"/>
    </source>
</evidence>
<sequence length="845" mass="96113">MQNLRNLILLMSLSMPAFTQQTVSPGVSSELAVHRRAEIADLRYHLDFKIPALKSESISATETIYLSLKANVQPLQLDFKQDVGHIHTLTVNGKTITPKLESEHVVISPSHLRKGKNTINLQFTAGDAALNRNADYLYALFVPDRARTLFPCFDQPDLKARFTLTLRVPSGWKALANGRLKDSVTNGSQTVYNFAESDLLPTYLFSFTAGVYAHAQKQIGQYNAEFIYREADPGSNVDSVFKGHEEALQYLEEWTGIRYPFQKVGFAAIPDFQFGGMEHPGEVQYKAVALFLKEPTKDQLIARTSLISHETAHMWFGDLVTMQWFNDVWMKEVFANFMADKVVEKLMGSETFNLKFLQDHYPAAYGVDRTPGANPIRQQLENLQDAGSMYGNIIYHKAPIMMRQMELLMGKENFRKGVQEYLHKYSYGNATWNDLVKILAKYSKNDLVSWNRVWVNQPGRPVFDYTIRYKGDKIDKLNITQRPESGDARIWPQVFNIALVYADSVRTITVNMNTASLQLKAATGLLKPLFILFNADGMGYGLFPADKTVHEQIFNLKSAVSRAAAYVNIYENVLSGRYMSPAGLLTLLTKGLILETEETNLKLLTGYMAGIYWSFITPQERQAFAAQIEDALWKAMEIQTQPNNKKLLFKTYQSVYESSNAAKRMYDVWKEQQPPAGMKLAEEDYISLALTIALKNDTAHAVIARQRDRLKDADKKARLDFLMPALSASVAERDSFFAGLADRRNRAKEAWVVTALAYLHHPLRQSTSYKYLPQSLELVEEIQRTGDIFFPQNWLSAVFGAYQTKDAWQVVQQFLQKHPDFNPRLKAKILQATDNLYRAQKLAEK</sequence>
<keyword evidence="16" id="KW-1185">Reference proteome</keyword>
<feature type="domain" description="Aminopeptidase N-like N-terminal" evidence="14">
    <location>
        <begin position="43"/>
        <end position="204"/>
    </location>
</feature>
<dbReference type="GO" id="GO:0006508">
    <property type="term" value="P:proteolysis"/>
    <property type="evidence" value="ECO:0007669"/>
    <property type="project" value="UniProtKB-KW"/>
</dbReference>
<dbReference type="EMBL" id="LWBP01000208">
    <property type="protein sequence ID" value="OQP54426.1"/>
    <property type="molecule type" value="Genomic_DNA"/>
</dbReference>
<dbReference type="PANTHER" id="PTHR11533">
    <property type="entry name" value="PROTEASE M1 ZINC METALLOPROTEASE"/>
    <property type="match status" value="1"/>
</dbReference>
<comment type="caution">
    <text evidence="15">The sequence shown here is derived from an EMBL/GenBank/DDBJ whole genome shotgun (WGS) entry which is preliminary data.</text>
</comment>
<dbReference type="SUPFAM" id="SSF63737">
    <property type="entry name" value="Leukotriene A4 hydrolase N-terminal domain"/>
    <property type="match status" value="1"/>
</dbReference>
<evidence type="ECO:0000256" key="12">
    <source>
        <dbReference type="SAM" id="SignalP"/>
    </source>
</evidence>
<dbReference type="PANTHER" id="PTHR11533:SF174">
    <property type="entry name" value="PUROMYCIN-SENSITIVE AMINOPEPTIDASE-RELATED"/>
    <property type="match status" value="1"/>
</dbReference>
<evidence type="ECO:0000313" key="15">
    <source>
        <dbReference type="EMBL" id="OQP54426.1"/>
    </source>
</evidence>
<comment type="catalytic activity">
    <reaction evidence="1">
        <text>Release of an N-terminal amino acid, Xaa-|-Yaa- from a peptide, amide or arylamide. Xaa is preferably Ala, but may be most amino acids including Pro (slow action). When a terminal hydrophobic residue is followed by a prolyl residue, the two may be released as an intact Xaa-Pro dipeptide.</text>
        <dbReference type="EC" id="3.4.11.2"/>
    </reaction>
</comment>
<keyword evidence="10" id="KW-0862">Zinc</keyword>
<feature type="domain" description="Peptidase M1 membrane alanine aminopeptidase" evidence="13">
    <location>
        <begin position="244"/>
        <end position="450"/>
    </location>
</feature>
<evidence type="ECO:0000313" key="16">
    <source>
        <dbReference type="Proteomes" id="UP000192276"/>
    </source>
</evidence>
<organism evidence="15 16">
    <name type="scientific">Niastella populi</name>
    <dbReference type="NCBI Taxonomy" id="550983"/>
    <lineage>
        <taxon>Bacteria</taxon>
        <taxon>Pseudomonadati</taxon>
        <taxon>Bacteroidota</taxon>
        <taxon>Chitinophagia</taxon>
        <taxon>Chitinophagales</taxon>
        <taxon>Chitinophagaceae</taxon>
        <taxon>Niastella</taxon>
    </lineage>
</organism>
<dbReference type="CDD" id="cd09602">
    <property type="entry name" value="M1_APN"/>
    <property type="match status" value="1"/>
</dbReference>
<dbReference type="InterPro" id="IPR050344">
    <property type="entry name" value="Peptidase_M1_aminopeptidases"/>
</dbReference>
<dbReference type="GO" id="GO:0016285">
    <property type="term" value="F:alanyl aminopeptidase activity"/>
    <property type="evidence" value="ECO:0007669"/>
    <property type="project" value="UniProtKB-EC"/>
</dbReference>
<evidence type="ECO:0000256" key="1">
    <source>
        <dbReference type="ARBA" id="ARBA00000098"/>
    </source>
</evidence>
<evidence type="ECO:0000256" key="9">
    <source>
        <dbReference type="ARBA" id="ARBA00022801"/>
    </source>
</evidence>
<evidence type="ECO:0000259" key="13">
    <source>
        <dbReference type="Pfam" id="PF01433"/>
    </source>
</evidence>
<dbReference type="SUPFAM" id="SSF55486">
    <property type="entry name" value="Metalloproteases ('zincins'), catalytic domain"/>
    <property type="match status" value="1"/>
</dbReference>
<dbReference type="STRING" id="550983.A4R26_27865"/>
<evidence type="ECO:0000256" key="8">
    <source>
        <dbReference type="ARBA" id="ARBA00022723"/>
    </source>
</evidence>
<keyword evidence="9" id="KW-0378">Hydrolase</keyword>
<evidence type="ECO:0000256" key="6">
    <source>
        <dbReference type="ARBA" id="ARBA00022438"/>
    </source>
</evidence>
<evidence type="ECO:0000256" key="2">
    <source>
        <dbReference type="ARBA" id="ARBA00001947"/>
    </source>
</evidence>
<evidence type="ECO:0000256" key="10">
    <source>
        <dbReference type="ARBA" id="ARBA00022833"/>
    </source>
</evidence>
<dbReference type="GO" id="GO:0008270">
    <property type="term" value="F:zinc ion binding"/>
    <property type="evidence" value="ECO:0007669"/>
    <property type="project" value="InterPro"/>
</dbReference>
<dbReference type="Pfam" id="PF01433">
    <property type="entry name" value="Peptidase_M1"/>
    <property type="match status" value="1"/>
</dbReference>
<accession>A0A1V9F880</accession>
<dbReference type="Pfam" id="PF17900">
    <property type="entry name" value="Peptidase_M1_N"/>
    <property type="match status" value="1"/>
</dbReference>
<evidence type="ECO:0000256" key="11">
    <source>
        <dbReference type="ARBA" id="ARBA00023049"/>
    </source>
</evidence>
<dbReference type="GO" id="GO:0016020">
    <property type="term" value="C:membrane"/>
    <property type="evidence" value="ECO:0007669"/>
    <property type="project" value="TreeGrafter"/>
</dbReference>
<dbReference type="InterPro" id="IPR042097">
    <property type="entry name" value="Aminopeptidase_N-like_N_sf"/>
</dbReference>
<dbReference type="GO" id="GO:0005615">
    <property type="term" value="C:extracellular space"/>
    <property type="evidence" value="ECO:0007669"/>
    <property type="project" value="TreeGrafter"/>
</dbReference>
<dbReference type="GO" id="GO:0042277">
    <property type="term" value="F:peptide binding"/>
    <property type="evidence" value="ECO:0007669"/>
    <property type="project" value="TreeGrafter"/>
</dbReference>
<dbReference type="InterPro" id="IPR001930">
    <property type="entry name" value="Peptidase_M1"/>
</dbReference>
<dbReference type="EC" id="3.4.11.2" evidence="4"/>
<proteinExistence type="inferred from homology"/>
<gene>
    <name evidence="15" type="ORF">A4R26_27865</name>
</gene>
<protein>
    <recommendedName>
        <fullName evidence="5">Aminopeptidase N</fullName>
        <ecNumber evidence="4">3.4.11.2</ecNumber>
    </recommendedName>
</protein>